<comment type="caution">
    <text evidence="1">The sequence shown here is derived from an EMBL/GenBank/DDBJ whole genome shotgun (WGS) entry which is preliminary data.</text>
</comment>
<name>A0ACA9SCJ0_9GLOM</name>
<evidence type="ECO:0000313" key="2">
    <source>
        <dbReference type="Proteomes" id="UP000789920"/>
    </source>
</evidence>
<organism evidence="1 2">
    <name type="scientific">Racocetra persica</name>
    <dbReference type="NCBI Taxonomy" id="160502"/>
    <lineage>
        <taxon>Eukaryota</taxon>
        <taxon>Fungi</taxon>
        <taxon>Fungi incertae sedis</taxon>
        <taxon>Mucoromycota</taxon>
        <taxon>Glomeromycotina</taxon>
        <taxon>Glomeromycetes</taxon>
        <taxon>Diversisporales</taxon>
        <taxon>Gigasporaceae</taxon>
        <taxon>Racocetra</taxon>
    </lineage>
</organism>
<reference evidence="1" key="1">
    <citation type="submission" date="2021-06" db="EMBL/GenBank/DDBJ databases">
        <authorList>
            <person name="Kallberg Y."/>
            <person name="Tangrot J."/>
            <person name="Rosling A."/>
        </authorList>
    </citation>
    <scope>NUCLEOTIDE SEQUENCE</scope>
    <source>
        <strain evidence="1">MA461A</strain>
    </source>
</reference>
<protein>
    <submittedName>
        <fullName evidence="1">3413_t:CDS:1</fullName>
    </submittedName>
</protein>
<sequence>YEIGPMVYNELNGSDFGLIQVTNGNIKPTEKIRNTDSEIHKELFII</sequence>
<keyword evidence="2" id="KW-1185">Reference proteome</keyword>
<feature type="non-terminal residue" evidence="1">
    <location>
        <position position="46"/>
    </location>
</feature>
<feature type="non-terminal residue" evidence="1">
    <location>
        <position position="1"/>
    </location>
</feature>
<dbReference type="Proteomes" id="UP000789920">
    <property type="component" value="Unassembled WGS sequence"/>
</dbReference>
<evidence type="ECO:0000313" key="1">
    <source>
        <dbReference type="EMBL" id="CAG8835237.1"/>
    </source>
</evidence>
<accession>A0ACA9SCJ0</accession>
<dbReference type="EMBL" id="CAJVQC010111390">
    <property type="protein sequence ID" value="CAG8835237.1"/>
    <property type="molecule type" value="Genomic_DNA"/>
</dbReference>
<proteinExistence type="predicted"/>
<gene>
    <name evidence="1" type="ORF">RPERSI_LOCUS29474</name>
</gene>